<evidence type="ECO:0000313" key="3">
    <source>
        <dbReference type="EMBL" id="QFI77041.1"/>
    </source>
</evidence>
<feature type="compositionally biased region" description="Basic and acidic residues" evidence="1">
    <location>
        <begin position="98"/>
        <end position="111"/>
    </location>
</feature>
<feature type="compositionally biased region" description="Basic and acidic residues" evidence="1">
    <location>
        <begin position="123"/>
        <end position="138"/>
    </location>
</feature>
<keyword evidence="2" id="KW-0732">Signal</keyword>
<accession>A0A5P6PFI6</accession>
<dbReference type="OrthoDB" id="8141585at2"/>
<dbReference type="EMBL" id="CP044543">
    <property type="protein sequence ID" value="QFI77041.1"/>
    <property type="molecule type" value="Genomic_DNA"/>
</dbReference>
<organism evidence="3 4">
    <name type="scientific">Bradyrhizobium betae</name>
    <dbReference type="NCBI Taxonomy" id="244734"/>
    <lineage>
        <taxon>Bacteria</taxon>
        <taxon>Pseudomonadati</taxon>
        <taxon>Pseudomonadota</taxon>
        <taxon>Alphaproteobacteria</taxon>
        <taxon>Hyphomicrobiales</taxon>
        <taxon>Nitrobacteraceae</taxon>
        <taxon>Bradyrhizobium</taxon>
    </lineage>
</organism>
<reference evidence="4" key="1">
    <citation type="submission" date="2019-10" db="EMBL/GenBank/DDBJ databases">
        <title>Complete Genome Sequence of Bradyrhizobium betae type strain PL7HG1T.</title>
        <authorList>
            <person name="Bromfield E.S.P."/>
            <person name="Cloutier S."/>
        </authorList>
    </citation>
    <scope>NUCLEOTIDE SEQUENCE [LARGE SCALE GENOMIC DNA]</scope>
    <source>
        <strain evidence="4">PL7HG1</strain>
    </source>
</reference>
<dbReference type="Proteomes" id="UP000325641">
    <property type="component" value="Chromosome"/>
</dbReference>
<feature type="region of interest" description="Disordered" evidence="1">
    <location>
        <begin position="98"/>
        <end position="339"/>
    </location>
</feature>
<feature type="chain" id="PRO_5024867947" description="Cytochrome c domain-containing protein" evidence="2">
    <location>
        <begin position="29"/>
        <end position="339"/>
    </location>
</feature>
<dbReference type="AlphaFoldDB" id="A0A5P6PFI6"/>
<evidence type="ECO:0000313" key="4">
    <source>
        <dbReference type="Proteomes" id="UP000325641"/>
    </source>
</evidence>
<feature type="compositionally biased region" description="Low complexity" evidence="1">
    <location>
        <begin position="297"/>
        <end position="331"/>
    </location>
</feature>
<evidence type="ECO:0000256" key="1">
    <source>
        <dbReference type="SAM" id="MobiDB-lite"/>
    </source>
</evidence>
<feature type="compositionally biased region" description="Basic and acidic residues" evidence="1">
    <location>
        <begin position="282"/>
        <end position="296"/>
    </location>
</feature>
<protein>
    <recommendedName>
        <fullName evidence="5">Cytochrome c domain-containing protein</fullName>
    </recommendedName>
</protein>
<sequence>MMGMSSRALSFATVVLLIGFGATDSALAQATNLEAGKAPSQLFAQTCNVCHKSPRGLLKTVAPGSLPGFLRQHYTTSSDMAGVLASYLVSNGATDTRYQAKDGKDKKDGAKEANTNPAQAPEHQGRRQRSQDAAKPEGEGTAPAAEGARQKRAAQPAEEGLKDGAKPEAAPEGRKAKRRGKSGTEEAPKVDAAAPAIQDKKSEPKAEAKPETAKVEPGRDEAKPDTAKAAEKPAESKPSESKPAETKPDSAKVEPRSGEAPALRPDPVPQVTPAAPAAAKPAEPKPAEPKPAEEAAPKPAASVAPPEPAAKLPEPAPPATAAASPPAESSGPPAPPISR</sequence>
<feature type="compositionally biased region" description="Basic and acidic residues" evidence="1">
    <location>
        <begin position="159"/>
        <end position="174"/>
    </location>
</feature>
<proteinExistence type="predicted"/>
<evidence type="ECO:0000256" key="2">
    <source>
        <dbReference type="SAM" id="SignalP"/>
    </source>
</evidence>
<dbReference type="KEGG" id="bbet:F8237_01245"/>
<gene>
    <name evidence="3" type="ORF">F8237_01245</name>
</gene>
<evidence type="ECO:0008006" key="5">
    <source>
        <dbReference type="Google" id="ProtNLM"/>
    </source>
</evidence>
<name>A0A5P6PFI6_9BRAD</name>
<feature type="compositionally biased region" description="Basic and acidic residues" evidence="1">
    <location>
        <begin position="198"/>
        <end position="257"/>
    </location>
</feature>
<feature type="signal peptide" evidence="2">
    <location>
        <begin position="1"/>
        <end position="28"/>
    </location>
</feature>